<dbReference type="InterPro" id="IPR000845">
    <property type="entry name" value="Nucleoside_phosphorylase_d"/>
</dbReference>
<dbReference type="PANTHER" id="PTHR11904">
    <property type="entry name" value="METHYLTHIOADENOSINE/PURINE NUCLEOSIDE PHOSPHORYLASE"/>
    <property type="match status" value="1"/>
</dbReference>
<evidence type="ECO:0000313" key="7">
    <source>
        <dbReference type="EMBL" id="TVM17310.1"/>
    </source>
</evidence>
<keyword evidence="3 5" id="KW-0328">Glycosyltransferase</keyword>
<accession>A0A7M3MEI8</accession>
<dbReference type="Pfam" id="PF01048">
    <property type="entry name" value="PNP_UDP_1"/>
    <property type="match status" value="1"/>
</dbReference>
<dbReference type="NCBIfam" id="TIGR01697">
    <property type="entry name" value="PNPH-PUNA-XAPA"/>
    <property type="match status" value="1"/>
</dbReference>
<reference evidence="7 8" key="1">
    <citation type="submission" date="2018-06" db="EMBL/GenBank/DDBJ databases">
        <title>Complete genome of Desulfovibrio indonesiensis P37SLT.</title>
        <authorList>
            <person name="Crispim J.S."/>
            <person name="Vidigal P.M.P."/>
            <person name="Silva L.C.F."/>
            <person name="Laguardia C.N."/>
            <person name="Araujo L.C."/>
            <person name="Dias R.S."/>
            <person name="Sousa M.P."/>
            <person name="Paula S.O."/>
            <person name="Silva C."/>
        </authorList>
    </citation>
    <scope>NUCLEOTIDE SEQUENCE [LARGE SCALE GENOMIC DNA]</scope>
    <source>
        <strain evidence="7 8">P37SLT</strain>
    </source>
</reference>
<dbReference type="RefSeq" id="WP_144302888.1">
    <property type="nucleotide sequence ID" value="NZ_QMIE01000007.1"/>
</dbReference>
<name>A0A7M3MEI8_9BACT</name>
<dbReference type="InterPro" id="IPR035994">
    <property type="entry name" value="Nucleoside_phosphorylase_sf"/>
</dbReference>
<dbReference type="AlphaFoldDB" id="A0A7M3MEI8"/>
<comment type="function">
    <text evidence="5">The purine nucleoside phosphorylases catalyze the phosphorolytic breakdown of the N-glycosidic bond in the beta-(deoxy)ribonucleoside molecules, with the formation of the corresponding free purine bases and pentose-1-phosphate.</text>
</comment>
<dbReference type="NCBIfam" id="NF006054">
    <property type="entry name" value="PRK08202.1"/>
    <property type="match status" value="1"/>
</dbReference>
<comment type="pathway">
    <text evidence="1 5">Purine metabolism; purine nucleoside salvage.</text>
</comment>
<comment type="caution">
    <text evidence="7">The sequence shown here is derived from an EMBL/GenBank/DDBJ whole genome shotgun (WGS) entry which is preliminary data.</text>
</comment>
<dbReference type="InterPro" id="IPR011268">
    <property type="entry name" value="Purine_phosphorylase"/>
</dbReference>
<dbReference type="Gene3D" id="3.40.50.1580">
    <property type="entry name" value="Nucleoside phosphorylase domain"/>
    <property type="match status" value="1"/>
</dbReference>
<evidence type="ECO:0000256" key="5">
    <source>
        <dbReference type="PIRNR" id="PIRNR000477"/>
    </source>
</evidence>
<dbReference type="GO" id="GO:0009116">
    <property type="term" value="P:nucleoside metabolic process"/>
    <property type="evidence" value="ECO:0007669"/>
    <property type="project" value="InterPro"/>
</dbReference>
<dbReference type="SUPFAM" id="SSF53167">
    <property type="entry name" value="Purine and uridine phosphorylases"/>
    <property type="match status" value="1"/>
</dbReference>
<sequence>MQNPEKVQEAVQVIRGAQIMRKTPRVGLVFGTGLSGAASALNVEDSVLYEDITGFPISTVHSHHGRLVFGTLADVPVVCLLGRFHLYEGYTAGEVAFGVRVLAELGIHTIVTTNAAGALNPGFEVGSLMAVADHINLTGESPLTGRNHDPWGPRFPDMSRAHDPTLVRAAMDAALRLGLRMERGVYAGIRGPQLETPAETRMLRILGADAVGMSTIMEVLAARHMGLRVLAVSALTNKNLPDCMEETSLEKVVAAAEASAADLGRLLLELAPELDRIGCGAVAP</sequence>
<dbReference type="PANTHER" id="PTHR11904:SF9">
    <property type="entry name" value="PURINE NUCLEOSIDE PHOSPHORYLASE-RELATED"/>
    <property type="match status" value="1"/>
</dbReference>
<dbReference type="EC" id="2.4.2.1" evidence="5"/>
<dbReference type="GO" id="GO:0004731">
    <property type="term" value="F:purine-nucleoside phosphorylase activity"/>
    <property type="evidence" value="ECO:0007669"/>
    <property type="project" value="UniProtKB-EC"/>
</dbReference>
<dbReference type="EMBL" id="QMIE01000007">
    <property type="protein sequence ID" value="TVM17310.1"/>
    <property type="molecule type" value="Genomic_DNA"/>
</dbReference>
<dbReference type="CDD" id="cd09009">
    <property type="entry name" value="PNP-EcPNPII_like"/>
    <property type="match status" value="1"/>
</dbReference>
<dbReference type="Proteomes" id="UP000448292">
    <property type="component" value="Unassembled WGS sequence"/>
</dbReference>
<proteinExistence type="inferred from homology"/>
<dbReference type="OrthoDB" id="1523230at2"/>
<evidence type="ECO:0000256" key="4">
    <source>
        <dbReference type="ARBA" id="ARBA00022679"/>
    </source>
</evidence>
<feature type="domain" description="Nucleoside phosphorylase" evidence="6">
    <location>
        <begin position="27"/>
        <end position="270"/>
    </location>
</feature>
<evidence type="ECO:0000256" key="2">
    <source>
        <dbReference type="ARBA" id="ARBA00006751"/>
    </source>
</evidence>
<keyword evidence="4 5" id="KW-0808">Transferase</keyword>
<evidence type="ECO:0000256" key="3">
    <source>
        <dbReference type="ARBA" id="ARBA00022676"/>
    </source>
</evidence>
<protein>
    <recommendedName>
        <fullName evidence="5">Purine nucleoside phosphorylase</fullName>
        <ecNumber evidence="5">2.4.2.1</ecNumber>
    </recommendedName>
    <alternativeName>
        <fullName evidence="5">Inosine-guanosine phosphorylase</fullName>
    </alternativeName>
</protein>
<evidence type="ECO:0000256" key="1">
    <source>
        <dbReference type="ARBA" id="ARBA00005058"/>
    </source>
</evidence>
<keyword evidence="8" id="KW-1185">Reference proteome</keyword>
<evidence type="ECO:0000313" key="8">
    <source>
        <dbReference type="Proteomes" id="UP000448292"/>
    </source>
</evidence>
<gene>
    <name evidence="7" type="ORF">DPQ33_08985</name>
</gene>
<dbReference type="UniPathway" id="UPA00606"/>
<comment type="similarity">
    <text evidence="2 5">Belongs to the PNP/MTAP phosphorylase family.</text>
</comment>
<evidence type="ECO:0000259" key="6">
    <source>
        <dbReference type="Pfam" id="PF01048"/>
    </source>
</evidence>
<dbReference type="PIRSF" id="PIRSF000477">
    <property type="entry name" value="PurNPase"/>
    <property type="match status" value="1"/>
</dbReference>
<organism evidence="7 8">
    <name type="scientific">Oceanidesulfovibrio indonesiensis</name>
    <dbReference type="NCBI Taxonomy" id="54767"/>
    <lineage>
        <taxon>Bacteria</taxon>
        <taxon>Pseudomonadati</taxon>
        <taxon>Thermodesulfobacteriota</taxon>
        <taxon>Desulfovibrionia</taxon>
        <taxon>Desulfovibrionales</taxon>
        <taxon>Desulfovibrionaceae</taxon>
        <taxon>Oceanidesulfovibrio</taxon>
    </lineage>
</organism>
<dbReference type="GO" id="GO:0005737">
    <property type="term" value="C:cytoplasm"/>
    <property type="evidence" value="ECO:0007669"/>
    <property type="project" value="TreeGrafter"/>
</dbReference>